<organism evidence="3 4">
    <name type="scientific">Planobispora rosea</name>
    <dbReference type="NCBI Taxonomy" id="35762"/>
    <lineage>
        <taxon>Bacteria</taxon>
        <taxon>Bacillati</taxon>
        <taxon>Actinomycetota</taxon>
        <taxon>Actinomycetes</taxon>
        <taxon>Streptosporangiales</taxon>
        <taxon>Streptosporangiaceae</taxon>
        <taxon>Planobispora</taxon>
    </lineage>
</organism>
<keyword evidence="4" id="KW-1185">Reference proteome</keyword>
<protein>
    <recommendedName>
        <fullName evidence="5">ABC transporter ATP-binding protein</fullName>
    </recommendedName>
</protein>
<sequence>MIKTSSLSKTFKGGVHAVRSVDLAVETGEIVGFLGPNGAGKPVTGMRRTNFLDHSVPRA</sequence>
<evidence type="ECO:0000313" key="4">
    <source>
        <dbReference type="Proteomes" id="UP000655044"/>
    </source>
</evidence>
<dbReference type="Gene3D" id="3.40.50.300">
    <property type="entry name" value="P-loop containing nucleotide triphosphate hydrolases"/>
    <property type="match status" value="1"/>
</dbReference>
<name>A0A8J3S840_PLARO</name>
<dbReference type="RefSeq" id="WP_203863497.1">
    <property type="nucleotide sequence ID" value="NZ_BMQP01000032.1"/>
</dbReference>
<keyword evidence="2" id="KW-0813">Transport</keyword>
<evidence type="ECO:0000256" key="1">
    <source>
        <dbReference type="ARBA" id="ARBA00005417"/>
    </source>
</evidence>
<reference evidence="3" key="1">
    <citation type="submission" date="2021-01" db="EMBL/GenBank/DDBJ databases">
        <title>Whole genome shotgun sequence of Planobispora rosea NBRC 15558.</title>
        <authorList>
            <person name="Komaki H."/>
            <person name="Tamura T."/>
        </authorList>
    </citation>
    <scope>NUCLEOTIDE SEQUENCE</scope>
    <source>
        <strain evidence="3">NBRC 15558</strain>
    </source>
</reference>
<dbReference type="PANTHER" id="PTHR43335">
    <property type="entry name" value="ABC TRANSPORTER, ATP-BINDING PROTEIN"/>
    <property type="match status" value="1"/>
</dbReference>
<evidence type="ECO:0000313" key="3">
    <source>
        <dbReference type="EMBL" id="GIH86724.1"/>
    </source>
</evidence>
<dbReference type="AlphaFoldDB" id="A0A8J3S840"/>
<gene>
    <name evidence="3" type="ORF">Pro02_51320</name>
</gene>
<evidence type="ECO:0008006" key="5">
    <source>
        <dbReference type="Google" id="ProtNLM"/>
    </source>
</evidence>
<accession>A0A8J3S840</accession>
<dbReference type="InterPro" id="IPR027417">
    <property type="entry name" value="P-loop_NTPase"/>
</dbReference>
<evidence type="ECO:0000256" key="2">
    <source>
        <dbReference type="ARBA" id="ARBA00022448"/>
    </source>
</evidence>
<comment type="similarity">
    <text evidence="1">Belongs to the ABC transporter superfamily.</text>
</comment>
<proteinExistence type="inferred from homology"/>
<dbReference type="EMBL" id="BOOI01000049">
    <property type="protein sequence ID" value="GIH86724.1"/>
    <property type="molecule type" value="Genomic_DNA"/>
</dbReference>
<comment type="caution">
    <text evidence="3">The sequence shown here is derived from an EMBL/GenBank/DDBJ whole genome shotgun (WGS) entry which is preliminary data.</text>
</comment>
<dbReference type="SUPFAM" id="SSF52540">
    <property type="entry name" value="P-loop containing nucleoside triphosphate hydrolases"/>
    <property type="match status" value="1"/>
</dbReference>
<dbReference type="PANTHER" id="PTHR43335:SF4">
    <property type="entry name" value="ABC TRANSPORTER, ATP-BINDING PROTEIN"/>
    <property type="match status" value="1"/>
</dbReference>
<dbReference type="Proteomes" id="UP000655044">
    <property type="component" value="Unassembled WGS sequence"/>
</dbReference>